<dbReference type="Proteomes" id="UP001187192">
    <property type="component" value="Unassembled WGS sequence"/>
</dbReference>
<sequence length="95" mass="10621">MSFTCAIHPGVIVSSGVFRMYLIANLRGEELEPFLCGAKDKAKPVDEINVLMCLLVKRLVQWWGRAALGLNPDWACRAARDNVPPWTKASLRPCH</sequence>
<gene>
    <name evidence="1" type="ORF">TIFTF001_050856</name>
</gene>
<proteinExistence type="predicted"/>
<evidence type="ECO:0000313" key="1">
    <source>
        <dbReference type="EMBL" id="GMN18821.1"/>
    </source>
</evidence>
<organism evidence="1 2">
    <name type="scientific">Ficus carica</name>
    <name type="common">Common fig</name>
    <dbReference type="NCBI Taxonomy" id="3494"/>
    <lineage>
        <taxon>Eukaryota</taxon>
        <taxon>Viridiplantae</taxon>
        <taxon>Streptophyta</taxon>
        <taxon>Embryophyta</taxon>
        <taxon>Tracheophyta</taxon>
        <taxon>Spermatophyta</taxon>
        <taxon>Magnoliopsida</taxon>
        <taxon>eudicotyledons</taxon>
        <taxon>Gunneridae</taxon>
        <taxon>Pentapetalae</taxon>
        <taxon>rosids</taxon>
        <taxon>fabids</taxon>
        <taxon>Rosales</taxon>
        <taxon>Moraceae</taxon>
        <taxon>Ficeae</taxon>
        <taxon>Ficus</taxon>
    </lineage>
</organism>
<evidence type="ECO:0000313" key="2">
    <source>
        <dbReference type="Proteomes" id="UP001187192"/>
    </source>
</evidence>
<dbReference type="EMBL" id="BTGU01008770">
    <property type="protein sequence ID" value="GMN18821.1"/>
    <property type="molecule type" value="Genomic_DNA"/>
</dbReference>
<name>A0AA88CJK0_FICCA</name>
<accession>A0AA88CJK0</accession>
<dbReference type="AlphaFoldDB" id="A0AA88CJK0"/>
<comment type="caution">
    <text evidence="1">The sequence shown here is derived from an EMBL/GenBank/DDBJ whole genome shotgun (WGS) entry which is preliminary data.</text>
</comment>
<reference evidence="1" key="1">
    <citation type="submission" date="2023-07" db="EMBL/GenBank/DDBJ databases">
        <title>draft genome sequence of fig (Ficus carica).</title>
        <authorList>
            <person name="Takahashi T."/>
            <person name="Nishimura K."/>
        </authorList>
    </citation>
    <scope>NUCLEOTIDE SEQUENCE</scope>
</reference>
<keyword evidence="2" id="KW-1185">Reference proteome</keyword>
<protein>
    <submittedName>
        <fullName evidence="1">Uncharacterized protein</fullName>
    </submittedName>
</protein>